<dbReference type="Proteomes" id="UP000092713">
    <property type="component" value="Unassembled WGS sequence"/>
</dbReference>
<dbReference type="OrthoDB" id="8563755at2"/>
<dbReference type="PATRIC" id="fig|1747903.4.peg.5086"/>
<dbReference type="STRING" id="1747903.ASR47_103035"/>
<evidence type="ECO:0000313" key="3">
    <source>
        <dbReference type="EMBL" id="OBV41406.1"/>
    </source>
</evidence>
<dbReference type="Pfam" id="PF13456">
    <property type="entry name" value="RVT_3"/>
    <property type="match status" value="1"/>
</dbReference>
<dbReference type="AlphaFoldDB" id="A0A1A7C681"/>
<comment type="caution">
    <text evidence="3">The sequence shown here is derived from an EMBL/GenBank/DDBJ whole genome shotgun (WGS) entry which is preliminary data.</text>
</comment>
<organism evidence="3 4">
    <name type="scientific">Janthinobacterium psychrotolerans</name>
    <dbReference type="NCBI Taxonomy" id="1747903"/>
    <lineage>
        <taxon>Bacteria</taxon>
        <taxon>Pseudomonadati</taxon>
        <taxon>Pseudomonadota</taxon>
        <taxon>Betaproteobacteria</taxon>
        <taxon>Burkholderiales</taxon>
        <taxon>Oxalobacteraceae</taxon>
        <taxon>Janthinobacterium</taxon>
    </lineage>
</organism>
<dbReference type="PANTHER" id="PTHR46387:SF2">
    <property type="entry name" value="RIBONUCLEASE HI"/>
    <property type="match status" value="1"/>
</dbReference>
<dbReference type="GO" id="GO:0003676">
    <property type="term" value="F:nucleic acid binding"/>
    <property type="evidence" value="ECO:0007669"/>
    <property type="project" value="InterPro"/>
</dbReference>
<evidence type="ECO:0000256" key="1">
    <source>
        <dbReference type="SAM" id="MobiDB-lite"/>
    </source>
</evidence>
<keyword evidence="4" id="KW-1185">Reference proteome</keyword>
<dbReference type="GO" id="GO:0004523">
    <property type="term" value="F:RNA-DNA hybrid ribonuclease activity"/>
    <property type="evidence" value="ECO:0007669"/>
    <property type="project" value="UniProtKB-EC"/>
</dbReference>
<feature type="domain" description="RNase H type-1" evidence="2">
    <location>
        <begin position="26"/>
        <end position="158"/>
    </location>
</feature>
<dbReference type="PANTHER" id="PTHR46387">
    <property type="entry name" value="POLYNUCLEOTIDYL TRANSFERASE, RIBONUCLEASE H-LIKE SUPERFAMILY PROTEIN"/>
    <property type="match status" value="1"/>
</dbReference>
<dbReference type="InterPro" id="IPR036397">
    <property type="entry name" value="RNaseH_sf"/>
</dbReference>
<accession>A0A1A7C681</accession>
<dbReference type="PROSITE" id="PS50879">
    <property type="entry name" value="RNASE_H_1"/>
    <property type="match status" value="1"/>
</dbReference>
<dbReference type="InterPro" id="IPR012337">
    <property type="entry name" value="RNaseH-like_sf"/>
</dbReference>
<keyword evidence="3" id="KW-0378">Hydrolase</keyword>
<feature type="region of interest" description="Disordered" evidence="1">
    <location>
        <begin position="1"/>
        <end position="26"/>
    </location>
</feature>
<reference evidence="3 4" key="1">
    <citation type="submission" date="2016-04" db="EMBL/GenBank/DDBJ databases">
        <title>Draft genome sequence of Janthinobacterium psychrotolerans sp. nov., isolated from freshwater sediments in Denmark.</title>
        <authorList>
            <person name="Gong X."/>
            <person name="Skrivergaard S."/>
            <person name="Korsgaard B.S."/>
            <person name="Schreiber L."/>
            <person name="Marshall I.P."/>
            <person name="Finster K."/>
            <person name="Schramm A."/>
        </authorList>
    </citation>
    <scope>NUCLEOTIDE SEQUENCE [LARGE SCALE GENOMIC DNA]</scope>
    <source>
        <strain evidence="3 4">S3-2</strain>
    </source>
</reference>
<dbReference type="SUPFAM" id="SSF53098">
    <property type="entry name" value="Ribonuclease H-like"/>
    <property type="match status" value="1"/>
</dbReference>
<dbReference type="Gene3D" id="3.30.420.10">
    <property type="entry name" value="Ribonuclease H-like superfamily/Ribonuclease H"/>
    <property type="match status" value="1"/>
</dbReference>
<protein>
    <submittedName>
        <fullName evidence="3">Ribonuclease HI</fullName>
        <ecNumber evidence="3">3.1.26.4</ecNumber>
    </submittedName>
</protein>
<evidence type="ECO:0000313" key="4">
    <source>
        <dbReference type="Proteomes" id="UP000092713"/>
    </source>
</evidence>
<dbReference type="EMBL" id="LOCQ01000033">
    <property type="protein sequence ID" value="OBV41406.1"/>
    <property type="molecule type" value="Genomic_DNA"/>
</dbReference>
<gene>
    <name evidence="3" type="ORF">ASR47_103035</name>
</gene>
<proteinExistence type="predicted"/>
<feature type="compositionally biased region" description="Basic residues" evidence="1">
    <location>
        <begin position="8"/>
        <end position="20"/>
    </location>
</feature>
<dbReference type="RefSeq" id="WP_065306040.1">
    <property type="nucleotide sequence ID" value="NZ_LOCQ01000033.1"/>
</dbReference>
<dbReference type="InterPro" id="IPR002156">
    <property type="entry name" value="RNaseH_domain"/>
</dbReference>
<dbReference type="CDD" id="cd09279">
    <property type="entry name" value="RNase_HI_like"/>
    <property type="match status" value="1"/>
</dbReference>
<dbReference type="EC" id="3.1.26.4" evidence="3"/>
<name>A0A1A7C681_9BURK</name>
<sequence length="161" mass="17399">MVSEAAARKARLRRERHAARKRDEGGPHAWRGWFDGSAHPNPGRLGIGALLLGPNGERIEISEPAGDGDSSDAEYAALTALLRAAVKVKPAQLLLCGDSQVVINDVLGTAIVKGLAMERARVLALMEQLPQVSLRWVPRHRNGEADRLSQMAITAGLRRSD</sequence>
<evidence type="ECO:0000259" key="2">
    <source>
        <dbReference type="PROSITE" id="PS50879"/>
    </source>
</evidence>